<comment type="caution">
    <text evidence="1">The sequence shown here is derived from an EMBL/GenBank/DDBJ whole genome shotgun (WGS) entry which is preliminary data.</text>
</comment>
<dbReference type="AlphaFoldDB" id="A0A953HKU0"/>
<protein>
    <submittedName>
        <fullName evidence="1">DUF488 domain-containing protein</fullName>
    </submittedName>
</protein>
<proteinExistence type="predicted"/>
<evidence type="ECO:0000313" key="2">
    <source>
        <dbReference type="Proteomes" id="UP000753961"/>
    </source>
</evidence>
<dbReference type="RefSeq" id="WP_222578416.1">
    <property type="nucleotide sequence ID" value="NZ_JAHVHU010000002.1"/>
</dbReference>
<sequence>MIYTIGHSTRSIENFIAILKNYEISQLVDIRTIPKSRRNPQYGQENLKESLEVEGIQYIHMKDLGGLRPSTGESVNKGWKNQSFRNYADYMQTDEFVSAVNELKELCRAETTAMMCAEAVPWRCHRRLVGDALIVRGEKVWDIFDLNNVREHTMTPFAEVEGKKIIYPSDRRFGSESEAG</sequence>
<accession>A0A953HKU0</accession>
<organism evidence="1 2">
    <name type="scientific">Membranihabitans marinus</name>
    <dbReference type="NCBI Taxonomy" id="1227546"/>
    <lineage>
        <taxon>Bacteria</taxon>
        <taxon>Pseudomonadati</taxon>
        <taxon>Bacteroidota</taxon>
        <taxon>Saprospiria</taxon>
        <taxon>Saprospirales</taxon>
        <taxon>Saprospiraceae</taxon>
        <taxon>Membranihabitans</taxon>
    </lineage>
</organism>
<dbReference type="Pfam" id="PF04343">
    <property type="entry name" value="DUF488"/>
    <property type="match status" value="1"/>
</dbReference>
<evidence type="ECO:0000313" key="1">
    <source>
        <dbReference type="EMBL" id="MBY5956899.1"/>
    </source>
</evidence>
<dbReference type="InterPro" id="IPR007438">
    <property type="entry name" value="DUF488"/>
</dbReference>
<keyword evidence="2" id="KW-1185">Reference proteome</keyword>
<dbReference type="EMBL" id="JAHVHU010000002">
    <property type="protein sequence ID" value="MBY5956899.1"/>
    <property type="molecule type" value="Genomic_DNA"/>
</dbReference>
<dbReference type="PANTHER" id="PTHR39337:SF1">
    <property type="entry name" value="BLR5642 PROTEIN"/>
    <property type="match status" value="1"/>
</dbReference>
<dbReference type="PANTHER" id="PTHR39337">
    <property type="entry name" value="BLR5642 PROTEIN"/>
    <property type="match status" value="1"/>
</dbReference>
<gene>
    <name evidence="1" type="ORF">KUV50_02050</name>
</gene>
<name>A0A953HKU0_9BACT</name>
<dbReference type="Proteomes" id="UP000753961">
    <property type="component" value="Unassembled WGS sequence"/>
</dbReference>
<dbReference type="InterPro" id="IPR014519">
    <property type="entry name" value="UCP024492"/>
</dbReference>
<reference evidence="1" key="1">
    <citation type="submission" date="2021-06" db="EMBL/GenBank/DDBJ databases">
        <title>44 bacteria genomes isolated from Dapeng, Shenzhen.</title>
        <authorList>
            <person name="Zheng W."/>
            <person name="Yu S."/>
            <person name="Huang Y."/>
        </authorList>
    </citation>
    <scope>NUCLEOTIDE SEQUENCE</scope>
    <source>
        <strain evidence="1">DP5N28-2</strain>
    </source>
</reference>
<dbReference type="PIRSF" id="PIRSF024492">
    <property type="entry name" value="UCP024492"/>
    <property type="match status" value="1"/>
</dbReference>